<reference evidence="1 2" key="1">
    <citation type="submission" date="2023-10" db="EMBL/GenBank/DDBJ databases">
        <title>Xenorhabdus taiwanensis sp. nov., a symbiotic bacterium associated with the entomopathogenic nematode Steinernema taiwanensis.</title>
        <authorList>
            <person name="Tseng C.T."/>
            <person name="Shu H.Y."/>
            <person name="Chen M.H."/>
            <person name="Fang Y.J."/>
            <person name="Wu T.L."/>
            <person name="Lin Y.C."/>
            <person name="Huang C.J."/>
        </authorList>
    </citation>
    <scope>NUCLEOTIDE SEQUENCE [LARGE SCALE GENOMIC DNA]</scope>
    <source>
        <strain evidence="1 2">TCT-1</strain>
    </source>
</reference>
<protein>
    <recommendedName>
        <fullName evidence="3">DNA-binding protein</fullName>
    </recommendedName>
</protein>
<evidence type="ECO:0000313" key="1">
    <source>
        <dbReference type="EMBL" id="BET97346.1"/>
    </source>
</evidence>
<accession>A0ABM8JXC4</accession>
<dbReference type="EMBL" id="AP028978">
    <property type="protein sequence ID" value="BET97346.1"/>
    <property type="molecule type" value="Genomic_DNA"/>
</dbReference>
<name>A0ABM8JXC4_9GAMM</name>
<sequence>MDKDLIEEKEVFDMLGKKRTAVYRLRKKHGFPEPVLSHPARYSYSAIREWLDNGGVNRS</sequence>
<gene>
    <name evidence="1" type="ORF">TCT1_22670</name>
</gene>
<organism evidence="1 2">
    <name type="scientific">Xenorhabdus taiwanensis</name>
    <dbReference type="NCBI Taxonomy" id="3085177"/>
    <lineage>
        <taxon>Bacteria</taxon>
        <taxon>Pseudomonadati</taxon>
        <taxon>Pseudomonadota</taxon>
        <taxon>Gammaproteobacteria</taxon>
        <taxon>Enterobacterales</taxon>
        <taxon>Morganellaceae</taxon>
        <taxon>Xenorhabdus</taxon>
    </lineage>
</organism>
<dbReference type="Proteomes" id="UP001529514">
    <property type="component" value="Chromosome"/>
</dbReference>
<proteinExistence type="predicted"/>
<evidence type="ECO:0000313" key="2">
    <source>
        <dbReference type="Proteomes" id="UP001529514"/>
    </source>
</evidence>
<evidence type="ECO:0008006" key="3">
    <source>
        <dbReference type="Google" id="ProtNLM"/>
    </source>
</evidence>
<keyword evidence="2" id="KW-1185">Reference proteome</keyword>
<dbReference type="RefSeq" id="WP_374051043.1">
    <property type="nucleotide sequence ID" value="NZ_AP028978.1"/>
</dbReference>